<evidence type="ECO:0000313" key="3">
    <source>
        <dbReference type="Proteomes" id="UP001374584"/>
    </source>
</evidence>
<dbReference type="EMBL" id="JAYMYR010000010">
    <property type="protein sequence ID" value="KAK7335225.1"/>
    <property type="molecule type" value="Genomic_DNA"/>
</dbReference>
<sequence>MTSHRSPWNRNRNHNHNRLRIRLITLRDFLMVMILMLVNPSRRLLGLQDRDDVLGKLKGLWKIMLGTKMSVKPQIKLGNLPKTCFKIRALEQFRAIYLDLEIL</sequence>
<reference evidence="2 3" key="1">
    <citation type="submission" date="2024-01" db="EMBL/GenBank/DDBJ databases">
        <title>The genomes of 5 underutilized Papilionoideae crops provide insights into root nodulation and disease resistanc.</title>
        <authorList>
            <person name="Jiang F."/>
        </authorList>
    </citation>
    <scope>NUCLEOTIDE SEQUENCE [LARGE SCALE GENOMIC DNA]</scope>
    <source>
        <strain evidence="2">JINMINGXINNONG_FW02</strain>
        <tissue evidence="2">Leaves</tissue>
    </source>
</reference>
<feature type="transmembrane region" description="Helical" evidence="1">
    <location>
        <begin position="21"/>
        <end position="38"/>
    </location>
</feature>
<keyword evidence="3" id="KW-1185">Reference proteome</keyword>
<evidence type="ECO:0000313" key="2">
    <source>
        <dbReference type="EMBL" id="KAK7335225.1"/>
    </source>
</evidence>
<keyword evidence="1" id="KW-0812">Transmembrane</keyword>
<name>A0AAN9QEZ5_PHACN</name>
<gene>
    <name evidence="2" type="ORF">VNO80_27002</name>
</gene>
<organism evidence="2 3">
    <name type="scientific">Phaseolus coccineus</name>
    <name type="common">Scarlet runner bean</name>
    <name type="synonym">Phaseolus multiflorus</name>
    <dbReference type="NCBI Taxonomy" id="3886"/>
    <lineage>
        <taxon>Eukaryota</taxon>
        <taxon>Viridiplantae</taxon>
        <taxon>Streptophyta</taxon>
        <taxon>Embryophyta</taxon>
        <taxon>Tracheophyta</taxon>
        <taxon>Spermatophyta</taxon>
        <taxon>Magnoliopsida</taxon>
        <taxon>eudicotyledons</taxon>
        <taxon>Gunneridae</taxon>
        <taxon>Pentapetalae</taxon>
        <taxon>rosids</taxon>
        <taxon>fabids</taxon>
        <taxon>Fabales</taxon>
        <taxon>Fabaceae</taxon>
        <taxon>Papilionoideae</taxon>
        <taxon>50 kb inversion clade</taxon>
        <taxon>NPAAA clade</taxon>
        <taxon>indigoferoid/millettioid clade</taxon>
        <taxon>Phaseoleae</taxon>
        <taxon>Phaseolus</taxon>
    </lineage>
</organism>
<comment type="caution">
    <text evidence="2">The sequence shown here is derived from an EMBL/GenBank/DDBJ whole genome shotgun (WGS) entry which is preliminary data.</text>
</comment>
<dbReference type="AlphaFoldDB" id="A0AAN9QEZ5"/>
<evidence type="ECO:0000256" key="1">
    <source>
        <dbReference type="SAM" id="Phobius"/>
    </source>
</evidence>
<protein>
    <submittedName>
        <fullName evidence="2">Uncharacterized protein</fullName>
    </submittedName>
</protein>
<keyword evidence="1" id="KW-0472">Membrane</keyword>
<accession>A0AAN9QEZ5</accession>
<proteinExistence type="predicted"/>
<dbReference type="Proteomes" id="UP001374584">
    <property type="component" value="Unassembled WGS sequence"/>
</dbReference>
<keyword evidence="1" id="KW-1133">Transmembrane helix</keyword>